<proteinExistence type="predicted"/>
<evidence type="ECO:0000256" key="1">
    <source>
        <dbReference type="SAM" id="Coils"/>
    </source>
</evidence>
<keyword evidence="2" id="KW-0812">Transmembrane</keyword>
<keyword evidence="1" id="KW-0175">Coiled coil</keyword>
<evidence type="ECO:0000256" key="2">
    <source>
        <dbReference type="SAM" id="Phobius"/>
    </source>
</evidence>
<evidence type="ECO:0000313" key="3">
    <source>
        <dbReference type="EMBL" id="CAH0536330.1"/>
    </source>
</evidence>
<dbReference type="Proteomes" id="UP000838748">
    <property type="component" value="Unassembled WGS sequence"/>
</dbReference>
<keyword evidence="2" id="KW-0472">Membrane</keyword>
<reference evidence="3" key="1">
    <citation type="submission" date="2021-11" db="EMBL/GenBank/DDBJ databases">
        <authorList>
            <person name="Rodrigo-Torres L."/>
            <person name="Arahal R. D."/>
            <person name="Lucena T."/>
        </authorList>
    </citation>
    <scope>NUCLEOTIDE SEQUENCE</scope>
    <source>
        <strain evidence="3">CECT 7928</strain>
    </source>
</reference>
<accession>A0ABN8DYC9</accession>
<dbReference type="RefSeq" id="WP_237359762.1">
    <property type="nucleotide sequence ID" value="NZ_CAKLDM010000001.1"/>
</dbReference>
<name>A0ABN8DYC9_9VIBR</name>
<keyword evidence="4" id="KW-1185">Reference proteome</keyword>
<gene>
    <name evidence="3" type="ORF">VMF7928_00342</name>
</gene>
<feature type="transmembrane region" description="Helical" evidence="2">
    <location>
        <begin position="6"/>
        <end position="27"/>
    </location>
</feature>
<keyword evidence="2" id="KW-1133">Transmembrane helix</keyword>
<protein>
    <submittedName>
        <fullName evidence="3">Uncharacterized protein</fullName>
    </submittedName>
</protein>
<comment type="caution">
    <text evidence="3">The sequence shown here is derived from an EMBL/GenBank/DDBJ whole genome shotgun (WGS) entry which is preliminary data.</text>
</comment>
<feature type="coiled-coil region" evidence="1">
    <location>
        <begin position="111"/>
        <end position="159"/>
    </location>
</feature>
<organism evidence="3 4">
    <name type="scientific">Vibrio marisflavi CECT 7928</name>
    <dbReference type="NCBI Taxonomy" id="634439"/>
    <lineage>
        <taxon>Bacteria</taxon>
        <taxon>Pseudomonadati</taxon>
        <taxon>Pseudomonadota</taxon>
        <taxon>Gammaproteobacteria</taxon>
        <taxon>Vibrionales</taxon>
        <taxon>Vibrionaceae</taxon>
        <taxon>Vibrio</taxon>
    </lineage>
</organism>
<evidence type="ECO:0000313" key="4">
    <source>
        <dbReference type="Proteomes" id="UP000838748"/>
    </source>
</evidence>
<dbReference type="EMBL" id="CAKLDM010000001">
    <property type="protein sequence ID" value="CAH0536330.1"/>
    <property type="molecule type" value="Genomic_DNA"/>
</dbReference>
<sequence>MSTIEYVGVVLGGVGAITGVIGSIISVKSYRNVQKVKSLDLRLALKREVSFVRSQLEEAEELLPRAYESRLRVLSAQGRLQSGESVNWKATYSKDLATTQSSSLNFERTEKNIQTDSYAALEEKLDSIEQTKLQTMQIVSKYREALKQDDQERVRLKEKCL</sequence>